<dbReference type="EMBL" id="JBHTOM010000008">
    <property type="protein sequence ID" value="MFD1549428.1"/>
    <property type="molecule type" value="Genomic_DNA"/>
</dbReference>
<protein>
    <submittedName>
        <fullName evidence="3">ADP-ribosylglycohydrolase family protein</fullName>
    </submittedName>
</protein>
<dbReference type="PANTHER" id="PTHR16222:SF24">
    <property type="entry name" value="ADP-RIBOSYLHYDROLASE ARH3"/>
    <property type="match status" value="1"/>
</dbReference>
<sequence length="342" mass="36786">MDDKSQAYVANRVRGVLYGQAVGDAMGMPTELWSVARIRQRYPGGVTDFMDGPQENDIAMNYLQGQYTDDTSQALLILDSLRANQWEVQPEDLAQRLLTWAKSIHAFERNILGPSSKAVLLAIQAGQDSRTITQKAVTNGCAMRIAPVGALFRPQQLSELVTMVVGVTRVTHATDVAFSGAAMVAGAVTAALADYDWPALLDWALLAGDTAGKLGAPTWEASPQARLRLGLEIARNTRRDPAEFTRQLAALVGTGTAVSESVPAALAIAYYGRDIRRCALLAANLGGDTDTIGAMAVAICGAKQGYQQLPMGWGALIDRQNPQHHLADYVTAILDFRQQSNT</sequence>
<dbReference type="SUPFAM" id="SSF101478">
    <property type="entry name" value="ADP-ribosylglycohydrolase"/>
    <property type="match status" value="1"/>
</dbReference>
<keyword evidence="2" id="KW-0378">Hydrolase</keyword>
<comment type="caution">
    <text evidence="3">The sequence shown here is derived from an EMBL/GenBank/DDBJ whole genome shotgun (WGS) entry which is preliminary data.</text>
</comment>
<dbReference type="InterPro" id="IPR036705">
    <property type="entry name" value="Ribosyl_crysJ1_sf"/>
</dbReference>
<evidence type="ECO:0000256" key="2">
    <source>
        <dbReference type="ARBA" id="ARBA00022801"/>
    </source>
</evidence>
<proteinExistence type="inferred from homology"/>
<dbReference type="InterPro" id="IPR050792">
    <property type="entry name" value="ADP-ribosylglycohydrolase"/>
</dbReference>
<accession>A0ABW4H3Y0</accession>
<dbReference type="Gene3D" id="1.10.4080.10">
    <property type="entry name" value="ADP-ribosylation/Crystallin J1"/>
    <property type="match status" value="1"/>
</dbReference>
<dbReference type="RefSeq" id="WP_125701017.1">
    <property type="nucleotide sequence ID" value="NZ_JBHTOM010000008.1"/>
</dbReference>
<dbReference type="PANTHER" id="PTHR16222">
    <property type="entry name" value="ADP-RIBOSYLGLYCOHYDROLASE"/>
    <property type="match status" value="1"/>
</dbReference>
<dbReference type="InterPro" id="IPR005502">
    <property type="entry name" value="Ribosyl_crysJ1"/>
</dbReference>
<evidence type="ECO:0000256" key="1">
    <source>
        <dbReference type="ARBA" id="ARBA00010702"/>
    </source>
</evidence>
<gene>
    <name evidence="3" type="ORF">ACFQ5T_06935</name>
</gene>
<dbReference type="Pfam" id="PF03747">
    <property type="entry name" value="ADP_ribosyl_GH"/>
    <property type="match status" value="1"/>
</dbReference>
<reference evidence="4" key="1">
    <citation type="journal article" date="2019" name="Int. J. Syst. Evol. Microbiol.">
        <title>The Global Catalogue of Microorganisms (GCM) 10K type strain sequencing project: providing services to taxonomists for standard genome sequencing and annotation.</title>
        <authorList>
            <consortium name="The Broad Institute Genomics Platform"/>
            <consortium name="The Broad Institute Genome Sequencing Center for Infectious Disease"/>
            <person name="Wu L."/>
            <person name="Ma J."/>
        </authorList>
    </citation>
    <scope>NUCLEOTIDE SEQUENCE [LARGE SCALE GENOMIC DNA]</scope>
    <source>
        <strain evidence="4">CCM 8906</strain>
    </source>
</reference>
<organism evidence="3 4">
    <name type="scientific">Levilactobacillus fuyuanensis</name>
    <dbReference type="NCBI Taxonomy" id="2486022"/>
    <lineage>
        <taxon>Bacteria</taxon>
        <taxon>Bacillati</taxon>
        <taxon>Bacillota</taxon>
        <taxon>Bacilli</taxon>
        <taxon>Lactobacillales</taxon>
        <taxon>Lactobacillaceae</taxon>
        <taxon>Levilactobacillus</taxon>
    </lineage>
</organism>
<evidence type="ECO:0000313" key="4">
    <source>
        <dbReference type="Proteomes" id="UP001597195"/>
    </source>
</evidence>
<dbReference type="Proteomes" id="UP001597195">
    <property type="component" value="Unassembled WGS sequence"/>
</dbReference>
<comment type="similarity">
    <text evidence="1">Belongs to the ADP-ribosylglycohydrolase family.</text>
</comment>
<name>A0ABW4H3Y0_9LACO</name>
<keyword evidence="4" id="KW-1185">Reference proteome</keyword>
<evidence type="ECO:0000313" key="3">
    <source>
        <dbReference type="EMBL" id="MFD1549428.1"/>
    </source>
</evidence>